<dbReference type="Proteomes" id="UP000095605">
    <property type="component" value="Unassembled WGS sequence"/>
</dbReference>
<keyword evidence="2" id="KW-1185">Reference proteome</keyword>
<proteinExistence type="predicted"/>
<reference evidence="2" key="1">
    <citation type="journal article" date="2016" name="Genome Announc.">
        <title>Genome sequences of three species of Hanseniaspora isolated from spontaneous wine fermentations.</title>
        <authorList>
            <person name="Sternes P.R."/>
            <person name="Lee D."/>
            <person name="Kutyna D.R."/>
            <person name="Borneman A.R."/>
        </authorList>
    </citation>
    <scope>NUCLEOTIDE SEQUENCE [LARGE SCALE GENOMIC DNA]</scope>
    <source>
        <strain evidence="2">AWRI3578</strain>
    </source>
</reference>
<accession>A0A1E5RX51</accession>
<comment type="caution">
    <text evidence="1">The sequence shown here is derived from an EMBL/GenBank/DDBJ whole genome shotgun (WGS) entry which is preliminary data.</text>
</comment>
<name>A0A1E5RX51_9ASCO</name>
<dbReference type="AlphaFoldDB" id="A0A1E5RX51"/>
<evidence type="ECO:0000313" key="2">
    <source>
        <dbReference type="Proteomes" id="UP000095605"/>
    </source>
</evidence>
<organism evidence="1 2">
    <name type="scientific">Hanseniaspora opuntiae</name>
    <dbReference type="NCBI Taxonomy" id="211096"/>
    <lineage>
        <taxon>Eukaryota</taxon>
        <taxon>Fungi</taxon>
        <taxon>Dikarya</taxon>
        <taxon>Ascomycota</taxon>
        <taxon>Saccharomycotina</taxon>
        <taxon>Saccharomycetes</taxon>
        <taxon>Saccharomycodales</taxon>
        <taxon>Saccharomycodaceae</taxon>
        <taxon>Hanseniaspora</taxon>
    </lineage>
</organism>
<dbReference type="EMBL" id="LPNL01000002">
    <property type="protein sequence ID" value="OEJ91570.1"/>
    <property type="molecule type" value="Genomic_DNA"/>
</dbReference>
<gene>
    <name evidence="1" type="ORF">AWRI3578_g597</name>
</gene>
<evidence type="ECO:0000313" key="1">
    <source>
        <dbReference type="EMBL" id="OEJ91570.1"/>
    </source>
</evidence>
<protein>
    <submittedName>
        <fullName evidence="1">Uncharacterized protein</fullName>
    </submittedName>
</protein>
<sequence>MFQEFSPVVLLISDNSKHQIKSPTFDKENTSKFYYQYVYDLPLFNKITNIDSFLNHSYNDNEFIIVNYSKERVCYNLIFDTRDKEHVTNNMLSIMESLKNFHIVLNYYFELLYTQENIIKSVSNRLTNTFNERDLNQMISTKSNLDRLSKEKDHQVTVSKILDHTDRLNLLLSVNLSFDNKLLEKVPLPKNLLSFFETFAKVTSEKTKTDTKILTNEIFIDVIETHLLNNSNEIISINGTLKTQTNIDSKVNDRAVVIKTDKFEDINGVLSKDKHGIQVLKNYSILNSNVNEVNKFPILLSYQYTNENEITLKLNTNNVKYANTVRIEVSLNEKSKNAFKVVTQGDLKNNNKTWDSKILNSKSGNLFILKIKDIEDTSLIRMKCQITDGKGDPKGLNVKKVIIGDSNIFKGVKYTLNYEKEIVID</sequence>
<dbReference type="OrthoDB" id="3971107at2759"/>